<accession>A0A8J2Z2Z2</accession>
<comment type="caution">
    <text evidence="1">The sequence shown here is derived from an EMBL/GenBank/DDBJ whole genome shotgun (WGS) entry which is preliminary data.</text>
</comment>
<dbReference type="EMBL" id="BMJS01000003">
    <property type="protein sequence ID" value="GGF91013.1"/>
    <property type="molecule type" value="Genomic_DNA"/>
</dbReference>
<dbReference type="AlphaFoldDB" id="A0A8J2Z2Z2"/>
<dbReference type="RefSeq" id="WP_117001630.1">
    <property type="nucleotide sequence ID" value="NZ_BMJS01000003.1"/>
</dbReference>
<reference evidence="1" key="1">
    <citation type="journal article" date="2014" name="Int. J. Syst. Evol. Microbiol.">
        <title>Complete genome sequence of Corynebacterium casei LMG S-19264T (=DSM 44701T), isolated from a smear-ripened cheese.</title>
        <authorList>
            <consortium name="US DOE Joint Genome Institute (JGI-PGF)"/>
            <person name="Walter F."/>
            <person name="Albersmeier A."/>
            <person name="Kalinowski J."/>
            <person name="Ruckert C."/>
        </authorList>
    </citation>
    <scope>NUCLEOTIDE SEQUENCE</scope>
    <source>
        <strain evidence="1">CGMCC 1.15758</strain>
    </source>
</reference>
<sequence>MFLFEISSKNKQSQLNLNPHDIGSSKDLLPNDNIRERVISYLYFTSDYIRMRQVSKKFKKITDDHIAILEKECEEQDKLPHYKFYYGHIFLNMEYYQHLHFDRNTWIGNSEAQFKQCFTYFHNPVDIFVQLLSKERNNYSGSNNNDVFDSMKSRQMYSLNQRNKQRIEMTIIEYIKHYYLPLGTNKGKQLVNITYAETDNKLHTQLLKSGGGYA</sequence>
<evidence type="ECO:0000313" key="1">
    <source>
        <dbReference type="EMBL" id="GGF91013.1"/>
    </source>
</evidence>
<name>A0A8J2Z2Z2_9GAMM</name>
<organism evidence="1 2">
    <name type="scientific">Cysteiniphilum litorale</name>
    <dbReference type="NCBI Taxonomy" id="2056700"/>
    <lineage>
        <taxon>Bacteria</taxon>
        <taxon>Pseudomonadati</taxon>
        <taxon>Pseudomonadota</taxon>
        <taxon>Gammaproteobacteria</taxon>
        <taxon>Thiotrichales</taxon>
        <taxon>Fastidiosibacteraceae</taxon>
        <taxon>Cysteiniphilum</taxon>
    </lineage>
</organism>
<reference evidence="1" key="2">
    <citation type="submission" date="2020-09" db="EMBL/GenBank/DDBJ databases">
        <authorList>
            <person name="Sun Q."/>
            <person name="Zhou Y."/>
        </authorList>
    </citation>
    <scope>NUCLEOTIDE SEQUENCE</scope>
    <source>
        <strain evidence="1">CGMCC 1.15758</strain>
    </source>
</reference>
<evidence type="ECO:0000313" key="2">
    <source>
        <dbReference type="Proteomes" id="UP000636949"/>
    </source>
</evidence>
<gene>
    <name evidence="1" type="ORF">GCM10010995_05390</name>
</gene>
<proteinExistence type="predicted"/>
<dbReference type="SUPFAM" id="SSF81383">
    <property type="entry name" value="F-box domain"/>
    <property type="match status" value="1"/>
</dbReference>
<protein>
    <recommendedName>
        <fullName evidence="3">F-box domain-containing protein</fullName>
    </recommendedName>
</protein>
<keyword evidence="2" id="KW-1185">Reference proteome</keyword>
<dbReference type="Proteomes" id="UP000636949">
    <property type="component" value="Unassembled WGS sequence"/>
</dbReference>
<dbReference type="InterPro" id="IPR036047">
    <property type="entry name" value="F-box-like_dom_sf"/>
</dbReference>
<evidence type="ECO:0008006" key="3">
    <source>
        <dbReference type="Google" id="ProtNLM"/>
    </source>
</evidence>